<evidence type="ECO:0000256" key="3">
    <source>
        <dbReference type="SAM" id="MobiDB-lite"/>
    </source>
</evidence>
<feature type="repeat" description="PPR" evidence="2">
    <location>
        <begin position="628"/>
        <end position="662"/>
    </location>
</feature>
<dbReference type="EMBL" id="VFQX01000006">
    <property type="protein sequence ID" value="KAF0983444.1"/>
    <property type="molecule type" value="Genomic_DNA"/>
</dbReference>
<dbReference type="Proteomes" id="UP000444721">
    <property type="component" value="Unassembled WGS sequence"/>
</dbReference>
<dbReference type="InterPro" id="IPR002885">
    <property type="entry name" value="PPR_rpt"/>
</dbReference>
<dbReference type="OMA" id="FARIEQM"/>
<dbReference type="NCBIfam" id="TIGR00756">
    <property type="entry name" value="PPR"/>
    <property type="match status" value="1"/>
</dbReference>
<dbReference type="RefSeq" id="XP_044568157.1">
    <property type="nucleotide sequence ID" value="XM_044700815.1"/>
</dbReference>
<sequence length="1066" mass="123684">MLRRGILDAWNNYHHHHGALTILTNSFSPRFHLSEPSSLLMPPKTMIHSSHRTPSAAWYHQSCSPSQNTRIINKQSNNSSSPKKSTTNTTQHNSSINPDVAISHPSLLAHLEILFQGMSYIDIQHIPPTVIDEQVTARLEKALLDETQTPENKLEIFESLIRANQVQYLPHLLDLTIKNNVFTISYGSYVRELVLKLERKGSYITNHPEEHSKEILNICSKCIDLIIATNYSFVQDNNVDAFLFILTLRVRMFKHSKDFPSLKKYFENQMKPLMHKFMTHPTSLCKLYNTITTVLIELDQLDYLFEEIYANNMTTHYNLLKRGKGMLKGTPLFVTIHSLLNHPSRSVALSNFAAKLSILAVEFFDMAKRDTKIDNSFMQSLHGTFIVSFAEHFNINRQFFQPLRHYFSLYLNFVSYFWNFHRDVTNPESFGFVSSRFLFLYARLAHESAFDISSSREAEYVYEQLVTNNIPLTDEMYSCLFVIFSHTRNEKKCVELYENALLTCNSTTARYHIHQALINAYSIMGDFEKAFALASTMKNITIGTGNILLKAITIMCLPNLKNNYTDDYIQSCIERTLQLLNEQKVEFDGITMNTLINIYGSTNKLPTMLKYFQLLVDGYNEGKYGFLNAITFTTIMKHLCANQQFDSALDMFKKMKELSITPTTVTYKVLIEGMILSGQDCLQFIMQHMKQDGINMEDHLIGSIVFYYSAKTEDEKQLMDVLKVVDRHRDEYTPKVYEHLVLFYARFQNWKKATRVILQLLDKGITPTIRTFSHLIQRMAVYMDAFDLLHILHPNESDLAQYVAQREAGELDDLRDALFTKEMDHGCGLAILKSVLEKANFQQFQTKVQMHSRNHYMNRHSCAILFYARQRNLGLQSSYNLVEILIDLFEDMDCIIFEQASFLMLSLMKAEGGSAKVLSIYEKLCQRNTKFDVRSFNVVLECILTMEGENAVWNFYDETIMSKKRFAILPDLNTLELLIRAARNENDFEMILKNYKQMTTNTRYFANSKSESILDLREEMITRIKNQLAAKEQSLYLSNNVLYRIKTMKEHLDKAEIFFMEQQPTA</sequence>
<feature type="region of interest" description="Disordered" evidence="3">
    <location>
        <begin position="69"/>
        <end position="97"/>
    </location>
</feature>
<protein>
    <recommendedName>
        <fullName evidence="6">Pentacotripeptide-repeat region of PRORP domain-containing protein</fullName>
    </recommendedName>
</protein>
<reference evidence="4 5" key="1">
    <citation type="journal article" date="2019" name="Sci. Rep.">
        <title>Nanopore sequencing improves the draft genome of the human pathogenic amoeba Naegleria fowleri.</title>
        <authorList>
            <person name="Liechti N."/>
            <person name="Schurch N."/>
            <person name="Bruggmann R."/>
            <person name="Wittwer M."/>
        </authorList>
    </citation>
    <scope>NUCLEOTIDE SEQUENCE [LARGE SCALE GENOMIC DNA]</scope>
    <source>
        <strain evidence="4 5">ATCC 30894</strain>
    </source>
</reference>
<feature type="compositionally biased region" description="Low complexity" evidence="3">
    <location>
        <begin position="73"/>
        <end position="91"/>
    </location>
</feature>
<comment type="caution">
    <text evidence="4">The sequence shown here is derived from an EMBL/GenBank/DDBJ whole genome shotgun (WGS) entry which is preliminary data.</text>
</comment>
<dbReference type="Pfam" id="PF01535">
    <property type="entry name" value="PPR"/>
    <property type="match status" value="1"/>
</dbReference>
<evidence type="ECO:0000256" key="2">
    <source>
        <dbReference type="PROSITE-ProRule" id="PRU00708"/>
    </source>
</evidence>
<dbReference type="GeneID" id="68117724"/>
<dbReference type="PROSITE" id="PS51375">
    <property type="entry name" value="PPR"/>
    <property type="match status" value="1"/>
</dbReference>
<name>A0A6A5CA81_NAEFO</name>
<dbReference type="VEuPathDB" id="AmoebaDB:NfTy_012710"/>
<evidence type="ECO:0000313" key="4">
    <source>
        <dbReference type="EMBL" id="KAF0983444.1"/>
    </source>
</evidence>
<proteinExistence type="predicted"/>
<keyword evidence="5" id="KW-1185">Reference proteome</keyword>
<keyword evidence="1" id="KW-0677">Repeat</keyword>
<dbReference type="InterPro" id="IPR011990">
    <property type="entry name" value="TPR-like_helical_dom_sf"/>
</dbReference>
<dbReference type="Gene3D" id="1.25.40.10">
    <property type="entry name" value="Tetratricopeptide repeat domain"/>
    <property type="match status" value="3"/>
</dbReference>
<evidence type="ECO:0000313" key="5">
    <source>
        <dbReference type="Proteomes" id="UP000444721"/>
    </source>
</evidence>
<dbReference type="OrthoDB" id="185373at2759"/>
<accession>A0A6A5CA81</accession>
<organism evidence="4 5">
    <name type="scientific">Naegleria fowleri</name>
    <name type="common">Brain eating amoeba</name>
    <dbReference type="NCBI Taxonomy" id="5763"/>
    <lineage>
        <taxon>Eukaryota</taxon>
        <taxon>Discoba</taxon>
        <taxon>Heterolobosea</taxon>
        <taxon>Tetramitia</taxon>
        <taxon>Eutetramitia</taxon>
        <taxon>Vahlkampfiidae</taxon>
        <taxon>Naegleria</taxon>
    </lineage>
</organism>
<dbReference type="VEuPathDB" id="AmoebaDB:FDP41_010509"/>
<dbReference type="VEuPathDB" id="AmoebaDB:NF0116200"/>
<dbReference type="PANTHER" id="PTHR47447">
    <property type="entry name" value="OS03G0856100 PROTEIN"/>
    <property type="match status" value="1"/>
</dbReference>
<dbReference type="Pfam" id="PF13041">
    <property type="entry name" value="PPR_2"/>
    <property type="match status" value="1"/>
</dbReference>
<dbReference type="AlphaFoldDB" id="A0A6A5CA81"/>
<dbReference type="Pfam" id="PF13812">
    <property type="entry name" value="PPR_3"/>
    <property type="match status" value="1"/>
</dbReference>
<evidence type="ECO:0008006" key="6">
    <source>
        <dbReference type="Google" id="ProtNLM"/>
    </source>
</evidence>
<evidence type="ECO:0000256" key="1">
    <source>
        <dbReference type="ARBA" id="ARBA00022737"/>
    </source>
</evidence>
<gene>
    <name evidence="4" type="ORF">FDP41_010509</name>
</gene>
<dbReference type="PANTHER" id="PTHR47447:SF17">
    <property type="entry name" value="OS12G0638900 PROTEIN"/>
    <property type="match status" value="1"/>
</dbReference>